<dbReference type="InterPro" id="IPR027417">
    <property type="entry name" value="P-loop_NTPase"/>
</dbReference>
<dbReference type="Pfam" id="PF00570">
    <property type="entry name" value="HRDC"/>
    <property type="match status" value="1"/>
</dbReference>
<dbReference type="InterPro" id="IPR041679">
    <property type="entry name" value="DNA2/NAM7-like_C"/>
</dbReference>
<dbReference type="SUPFAM" id="SSF52540">
    <property type="entry name" value="P-loop containing nucleoside triphosphate hydrolases"/>
    <property type="match status" value="1"/>
</dbReference>
<evidence type="ECO:0000313" key="3">
    <source>
        <dbReference type="Proteomes" id="UP000315938"/>
    </source>
</evidence>
<dbReference type="EMBL" id="VKID01000001">
    <property type="protein sequence ID" value="TRY00028.1"/>
    <property type="molecule type" value="Genomic_DNA"/>
</dbReference>
<dbReference type="Pfam" id="PF13087">
    <property type="entry name" value="AAA_12"/>
    <property type="match status" value="1"/>
</dbReference>
<dbReference type="InterPro" id="IPR049468">
    <property type="entry name" value="Restrct_endonuc-II-like_dom"/>
</dbReference>
<feature type="domain" description="HRDC" evidence="1">
    <location>
        <begin position="1"/>
        <end position="83"/>
    </location>
</feature>
<dbReference type="GO" id="GO:0003676">
    <property type="term" value="F:nucleic acid binding"/>
    <property type="evidence" value="ECO:0007669"/>
    <property type="project" value="InterPro"/>
</dbReference>
<dbReference type="InterPro" id="IPR044876">
    <property type="entry name" value="HRDC_dom_sf"/>
</dbReference>
<dbReference type="GO" id="GO:0004386">
    <property type="term" value="F:helicase activity"/>
    <property type="evidence" value="ECO:0007669"/>
    <property type="project" value="InterPro"/>
</dbReference>
<dbReference type="Pfam" id="PF13086">
    <property type="entry name" value="AAA_11"/>
    <property type="match status" value="2"/>
</dbReference>
<evidence type="ECO:0000259" key="1">
    <source>
        <dbReference type="PROSITE" id="PS50967"/>
    </source>
</evidence>
<protein>
    <submittedName>
        <fullName evidence="2">DUF4011 domain-containing protein</fullName>
    </submittedName>
</protein>
<dbReference type="Proteomes" id="UP000315938">
    <property type="component" value="Unassembled WGS sequence"/>
</dbReference>
<dbReference type="InterPro" id="IPR045055">
    <property type="entry name" value="DNA2/NAM7-like"/>
</dbReference>
<dbReference type="InterPro" id="IPR025103">
    <property type="entry name" value="DUF4011"/>
</dbReference>
<dbReference type="PANTHER" id="PTHR10887">
    <property type="entry name" value="DNA2/NAM7 HELICASE FAMILY"/>
    <property type="match status" value="1"/>
</dbReference>
<evidence type="ECO:0000313" key="2">
    <source>
        <dbReference type="EMBL" id="TRY00028.1"/>
    </source>
</evidence>
<dbReference type="InterPro" id="IPR010997">
    <property type="entry name" value="HRDC-like_sf"/>
</dbReference>
<dbReference type="InterPro" id="IPR047187">
    <property type="entry name" value="SF1_C_Upf1"/>
</dbReference>
<sequence>MHKNELLEQLNDLRTELRLSHFNKTGEQIIIISDAALFEVAQKRPLKLNEFNAISGLDTDFNKKYAQEFISIIKSFNQSNIKSVKVSKQASKVLHHYKDRLTNMSKTNSNLYMGQIYQNHSFDLTLIENNFELKDYLINNRIKNLKLNYRSDADERHITKLYREVNKTQIETGSYNLYIAYPYVEGIFSKDKFPIKAPLLYFPVKIERTLRTFTLKKDSERDVIFNRDLLLITSKMEKSSMDFNAPEVTDFNEKVLHEVVIPFYEKHGISIDVDSKHIEFISFKNELKEDFVKVHRPKFKLQPYATLSRFQLYSSSIQKDMERILSSKQYNDLLEGLIDETNLFKQEVSKPMEISGEPIHEDKISYINDLNFSQERVIDLLNDEKKIVIWGPPGTGKSQTITSLIASSILKGENVLVVSEKKVALDVIYSRLKKASKYAMFIDDAENKQDFYYKLNHFLEPEPPVRTLNNDIYALESEIKRQLNDMEKSLQLLYGHTFENKPVFELFSRYIKDKDIKLHLTPYDVHKMFHEVYKKPSFQMIEALEKTFDNDAHLKRMMDLDWYLEKYPVLQKLETKIPRSQKLMFDQMHEKYLQLKTTYQRSGIFKRSKLKKTFIKTYIDEITYLSVKKSIRKKYLNQLFVDDRLHSYVFENMNRLNKLMTIYQTLKPFEKTFLKIMHSHPKVKGIDENYKLRTYIFEAYYSGFIEVFKSEHQKHLYIFDNYQEKVDKIKEIMHQKMLVTNESFEMELYKHALNLNNTKRIMDIKRVFDLTNKPSIKSFIETFQLEMKSHIRLWMMTPEVVSAILPLEHGMFDLVIFDEASQMYVEKGIPAIYRAKKVVIAGDPKQLRPSSLGTGRTDELDEFYEDDVFKEVSLDAKSLLDLARYRFKEALLNYHYRSTYEELIAFSNHAFYDAKLMISPNQKKAVEPPIEYIYVKDGMFENRRNKKEATKVVEVIKKILRTRQHNESIGVITFNSTQRDAIENAIDQELFKKGTYQKAFEQELFRKEDGEDKSLFVKNIENVQGDERDIIIFSMGYAKNSQGQVMRRFGWLNHDGGQNRLNVAITRAKQKIYFISSLYPEEFKVEDLSSTGPKLLKDFMRYCYYVSNENEALAKEVLNHLHSTEIETRNMLITHMVDDVKKRLERLGFDVDLNVGIGKYKINLAIKDDKQKAYKLGILTDVGLNDLNARRDLLHQEKYLESMGWTVYRLLESNWYTDPNKELKQIKDLMKIEKSN</sequence>
<dbReference type="Pfam" id="PF18741">
    <property type="entry name" value="MTES_1575"/>
    <property type="match status" value="1"/>
</dbReference>
<reference evidence="2 3" key="1">
    <citation type="submission" date="2019-07" db="EMBL/GenBank/DDBJ databases">
        <title>Genome sequence of Acholeplasma laidlawii strain with increased resistance to erythromycin.</title>
        <authorList>
            <person name="Medvedeva E.S."/>
            <person name="Baranova N.B."/>
            <person name="Siniagina M.N."/>
            <person name="Mouzykantov A."/>
            <person name="Chernova O.A."/>
            <person name="Chernov V.M."/>
        </authorList>
    </citation>
    <scope>NUCLEOTIDE SEQUENCE [LARGE SCALE GENOMIC DNA]</scope>
    <source>
        <strain evidence="2 3">PG8REry</strain>
    </source>
</reference>
<dbReference type="Gene3D" id="1.10.150.80">
    <property type="entry name" value="HRDC domain"/>
    <property type="match status" value="1"/>
</dbReference>
<organism evidence="2 3">
    <name type="scientific">Acholeplasma laidlawii</name>
    <dbReference type="NCBI Taxonomy" id="2148"/>
    <lineage>
        <taxon>Bacteria</taxon>
        <taxon>Bacillati</taxon>
        <taxon>Mycoplasmatota</taxon>
        <taxon>Mollicutes</taxon>
        <taxon>Acholeplasmatales</taxon>
        <taxon>Acholeplasmataceae</taxon>
        <taxon>Acholeplasma</taxon>
    </lineage>
</organism>
<comment type="caution">
    <text evidence="2">The sequence shown here is derived from an EMBL/GenBank/DDBJ whole genome shotgun (WGS) entry which is preliminary data.</text>
</comment>
<dbReference type="PROSITE" id="PS50967">
    <property type="entry name" value="HRDC"/>
    <property type="match status" value="1"/>
</dbReference>
<name>A0A553IIK1_ACHLA</name>
<gene>
    <name evidence="2" type="ORF">FNV44_03005</name>
</gene>
<dbReference type="Gene3D" id="3.40.50.300">
    <property type="entry name" value="P-loop containing nucleotide triphosphate hydrolases"/>
    <property type="match status" value="2"/>
</dbReference>
<accession>A0A553IIK1</accession>
<dbReference type="RefSeq" id="WP_064211849.1">
    <property type="nucleotide sequence ID" value="NZ_JACAOE010000001.1"/>
</dbReference>
<proteinExistence type="predicted"/>
<dbReference type="CDD" id="cd18808">
    <property type="entry name" value="SF1_C_Upf1"/>
    <property type="match status" value="1"/>
</dbReference>
<dbReference type="InterPro" id="IPR041677">
    <property type="entry name" value="DNA2/NAM7_AAA_11"/>
</dbReference>
<dbReference type="AlphaFoldDB" id="A0A553IIK1"/>
<dbReference type="PANTHER" id="PTHR10887:SF530">
    <property type="entry name" value="SUPERFAMILY I DNA HELICASES"/>
    <property type="match status" value="1"/>
</dbReference>
<dbReference type="GO" id="GO:0000166">
    <property type="term" value="F:nucleotide binding"/>
    <property type="evidence" value="ECO:0007669"/>
    <property type="project" value="InterPro"/>
</dbReference>
<dbReference type="InterPro" id="IPR002121">
    <property type="entry name" value="HRDC_dom"/>
</dbReference>
<dbReference type="Pfam" id="PF13195">
    <property type="entry name" value="DUF4011"/>
    <property type="match status" value="1"/>
</dbReference>
<dbReference type="SUPFAM" id="SSF47819">
    <property type="entry name" value="HRDC-like"/>
    <property type="match status" value="1"/>
</dbReference>